<dbReference type="AlphaFoldDB" id="A0A1M7YLU5"/>
<reference evidence="3 4" key="1">
    <citation type="submission" date="2016-12" db="EMBL/GenBank/DDBJ databases">
        <authorList>
            <person name="Song W.-J."/>
            <person name="Kurnit D.M."/>
        </authorList>
    </citation>
    <scope>NUCLEOTIDE SEQUENCE [LARGE SCALE GENOMIC DNA]</scope>
    <source>
        <strain evidence="3 4">DSM 18488</strain>
    </source>
</reference>
<dbReference type="STRING" id="1121416.SAMN02745220_05214"/>
<dbReference type="SUPFAM" id="SSF103647">
    <property type="entry name" value="TSP type-3 repeat"/>
    <property type="match status" value="2"/>
</dbReference>
<keyword evidence="1" id="KW-0732">Signal</keyword>
<dbReference type="Proteomes" id="UP000184603">
    <property type="component" value="Unassembled WGS sequence"/>
</dbReference>
<evidence type="ECO:0000256" key="2">
    <source>
        <dbReference type="SAM" id="Coils"/>
    </source>
</evidence>
<dbReference type="InterPro" id="IPR028974">
    <property type="entry name" value="TSP_type-3_rpt"/>
</dbReference>
<dbReference type="Gene3D" id="4.10.1080.10">
    <property type="entry name" value="TSP type-3 repeat"/>
    <property type="match status" value="1"/>
</dbReference>
<evidence type="ECO:0000313" key="3">
    <source>
        <dbReference type="EMBL" id="SHO53581.1"/>
    </source>
</evidence>
<protein>
    <submittedName>
        <fullName evidence="3">Thrombospondin type 3 repeat-containing protein</fullName>
    </submittedName>
</protein>
<feature type="coiled-coil region" evidence="2">
    <location>
        <begin position="279"/>
        <end position="334"/>
    </location>
</feature>
<keyword evidence="2" id="KW-0175">Coiled coil</keyword>
<evidence type="ECO:0000313" key="4">
    <source>
        <dbReference type="Proteomes" id="UP000184603"/>
    </source>
</evidence>
<dbReference type="GO" id="GO:0005509">
    <property type="term" value="F:calcium ion binding"/>
    <property type="evidence" value="ECO:0007669"/>
    <property type="project" value="InterPro"/>
</dbReference>
<dbReference type="Pfam" id="PF02412">
    <property type="entry name" value="TSP_3"/>
    <property type="match status" value="2"/>
</dbReference>
<sequence length="363" mass="40085">MAFVERLHYYGPFTAEDIAVDPFNTDIVAVSLKVDRFSPRHRGVAIFDKGIQREETTADHTGSNRIEYSTSSQRLYGYNNETTEYGLRELIVDPMGVNEVSVWKQYISGFGVDIHIHGNVIYSTTGVAIDMNGSSPTTLGRYPISGTASELLIDDFEHLAYFLVGNKIELFDLDTYVSRGSIPLPTVSSDKTDDLVIYQHKKFALRVANGNQIMFIDAVPGDQDGDGIEDYMDNCPETANPDQLDTDQDSLGDICDVYPNDADNYAACLVETQVQHEIIDNLNAANHQLQSDLDSCQGQTQNLNATISQLHSANTQLLSENHQLEEALTALKNSIDSDADGVPDYLDLCPNSRKNKPVDANGC</sequence>
<dbReference type="InterPro" id="IPR003367">
    <property type="entry name" value="Thrombospondin_3-like_rpt"/>
</dbReference>
<dbReference type="GO" id="GO:0007155">
    <property type="term" value="P:cell adhesion"/>
    <property type="evidence" value="ECO:0007669"/>
    <property type="project" value="InterPro"/>
</dbReference>
<dbReference type="EMBL" id="FRFE01000063">
    <property type="protein sequence ID" value="SHO53581.1"/>
    <property type="molecule type" value="Genomic_DNA"/>
</dbReference>
<keyword evidence="4" id="KW-1185">Reference proteome</keyword>
<gene>
    <name evidence="3" type="ORF">SAMN02745220_05214</name>
</gene>
<name>A0A1M7YLU5_9BACT</name>
<proteinExistence type="predicted"/>
<organism evidence="3 4">
    <name type="scientific">Desulfopila aestuarii DSM 18488</name>
    <dbReference type="NCBI Taxonomy" id="1121416"/>
    <lineage>
        <taxon>Bacteria</taxon>
        <taxon>Pseudomonadati</taxon>
        <taxon>Thermodesulfobacteriota</taxon>
        <taxon>Desulfobulbia</taxon>
        <taxon>Desulfobulbales</taxon>
        <taxon>Desulfocapsaceae</taxon>
        <taxon>Desulfopila</taxon>
    </lineage>
</organism>
<dbReference type="RefSeq" id="WP_073617165.1">
    <property type="nucleotide sequence ID" value="NZ_FRFE01000063.1"/>
</dbReference>
<accession>A0A1M7YLU5</accession>
<evidence type="ECO:0000256" key="1">
    <source>
        <dbReference type="ARBA" id="ARBA00022729"/>
    </source>
</evidence>
<dbReference type="OrthoDB" id="5476112at2"/>